<feature type="domain" description="Nitroreductase" evidence="3">
    <location>
        <begin position="249"/>
        <end position="329"/>
    </location>
</feature>
<organism evidence="4 5">
    <name type="scientific">Olivibacter domesticus</name>
    <name type="common">Pseudosphingobacterium domesticum</name>
    <dbReference type="NCBI Taxonomy" id="407022"/>
    <lineage>
        <taxon>Bacteria</taxon>
        <taxon>Pseudomonadati</taxon>
        <taxon>Bacteroidota</taxon>
        <taxon>Sphingobacteriia</taxon>
        <taxon>Sphingobacteriales</taxon>
        <taxon>Sphingobacteriaceae</taxon>
        <taxon>Olivibacter</taxon>
    </lineage>
</organism>
<feature type="domain" description="Nitroreductase" evidence="3">
    <location>
        <begin position="185"/>
        <end position="238"/>
    </location>
</feature>
<dbReference type="PANTHER" id="PTHR43673:SF10">
    <property type="entry name" value="NADH DEHYDROGENASE_NAD(P)H NITROREDUCTASE XCC3605-RELATED"/>
    <property type="match status" value="1"/>
</dbReference>
<dbReference type="Gene3D" id="3.40.109.10">
    <property type="entry name" value="NADH Oxidase"/>
    <property type="match status" value="1"/>
</dbReference>
<dbReference type="OrthoDB" id="9809288at2"/>
<dbReference type="AlphaFoldDB" id="A0A1H7YYB7"/>
<evidence type="ECO:0000256" key="2">
    <source>
        <dbReference type="ARBA" id="ARBA00023002"/>
    </source>
</evidence>
<dbReference type="InterPro" id="IPR029479">
    <property type="entry name" value="Nitroreductase"/>
</dbReference>
<dbReference type="InterPro" id="IPR000415">
    <property type="entry name" value="Nitroreductase-like"/>
</dbReference>
<evidence type="ECO:0000259" key="3">
    <source>
        <dbReference type="Pfam" id="PF00881"/>
    </source>
</evidence>
<dbReference type="RefSeq" id="WP_093332502.1">
    <property type="nucleotide sequence ID" value="NZ_FOAF01000014.1"/>
</dbReference>
<sequence length="351" mass="41320">MINRIKEIKKRVLNVELPKVCYKSRFLTSIYYFLFDKSFSRELQAVLTGRVKHVNESKVLKANYFLLVRNTHRLEKGLLMKPRRDIFGKDFIVETIDSFEGVWKSSSEGYSNPQMKWFYDVISEYFHVVNEGDKIIQREKLRFNNIISEISPPMIETPLAPSIPYFRVKEERTKIDYEEFYRLCKQRRSVRWFLEKKVPRELIDKAILAANQAPSACNRQPFEFRVFDDLELVRKVVDIPMGTKGYGHSIPVLIVLVGNLDAYFDERDRHIIYIDASLASMSFMFALETLGLSSCSINWPDIEEKEKKMETVLKLEKYQRPIMCIGVGYPDPEGLVAFSEKRPLHQIRRFN</sequence>
<evidence type="ECO:0000313" key="5">
    <source>
        <dbReference type="Proteomes" id="UP000199421"/>
    </source>
</evidence>
<reference evidence="5" key="1">
    <citation type="submission" date="2016-10" db="EMBL/GenBank/DDBJ databases">
        <authorList>
            <person name="Varghese N."/>
            <person name="Submissions S."/>
        </authorList>
    </citation>
    <scope>NUCLEOTIDE SEQUENCE [LARGE SCALE GENOMIC DNA]</scope>
    <source>
        <strain evidence="5">DSM 18733</strain>
    </source>
</reference>
<proteinExistence type="inferred from homology"/>
<protein>
    <submittedName>
        <fullName evidence="4">Nitroreductase</fullName>
    </submittedName>
</protein>
<accession>A0A1H7YYB7</accession>
<comment type="similarity">
    <text evidence="1">Belongs to the nitroreductase family.</text>
</comment>
<evidence type="ECO:0000256" key="1">
    <source>
        <dbReference type="ARBA" id="ARBA00007118"/>
    </source>
</evidence>
<evidence type="ECO:0000313" key="4">
    <source>
        <dbReference type="EMBL" id="SEM50901.1"/>
    </source>
</evidence>
<keyword evidence="5" id="KW-1185">Reference proteome</keyword>
<dbReference type="GO" id="GO:0016491">
    <property type="term" value="F:oxidoreductase activity"/>
    <property type="evidence" value="ECO:0007669"/>
    <property type="project" value="UniProtKB-KW"/>
</dbReference>
<dbReference type="Pfam" id="PF00881">
    <property type="entry name" value="Nitroreductase"/>
    <property type="match status" value="2"/>
</dbReference>
<name>A0A1H7YYB7_OLID1</name>
<dbReference type="SUPFAM" id="SSF55469">
    <property type="entry name" value="FMN-dependent nitroreductase-like"/>
    <property type="match status" value="1"/>
</dbReference>
<dbReference type="STRING" id="407022.SAMN05661044_05378"/>
<gene>
    <name evidence="4" type="ORF">SAMN05661044_05378</name>
</gene>
<dbReference type="CDD" id="cd02062">
    <property type="entry name" value="Nitro_FMN_reductase"/>
    <property type="match status" value="1"/>
</dbReference>
<dbReference type="EMBL" id="FOAF01000014">
    <property type="protein sequence ID" value="SEM50901.1"/>
    <property type="molecule type" value="Genomic_DNA"/>
</dbReference>
<dbReference type="Proteomes" id="UP000199421">
    <property type="component" value="Unassembled WGS sequence"/>
</dbReference>
<dbReference type="PANTHER" id="PTHR43673">
    <property type="entry name" value="NAD(P)H NITROREDUCTASE YDGI-RELATED"/>
    <property type="match status" value="1"/>
</dbReference>
<keyword evidence="2" id="KW-0560">Oxidoreductase</keyword>